<proteinExistence type="inferred from homology"/>
<feature type="binding site" evidence="11">
    <location>
        <begin position="2"/>
        <end position="7"/>
    </location>
    <ligand>
        <name>ATP</name>
        <dbReference type="ChEBI" id="CHEBI:30616"/>
    </ligand>
</feature>
<evidence type="ECO:0000256" key="8">
    <source>
        <dbReference type="ARBA" id="ARBA00022840"/>
    </source>
</evidence>
<dbReference type="SUPFAM" id="SSF52540">
    <property type="entry name" value="P-loop containing nucleoside triphosphate hydrolases"/>
    <property type="match status" value="1"/>
</dbReference>
<dbReference type="InterPro" id="IPR027417">
    <property type="entry name" value="P-loop_NTPase"/>
</dbReference>
<dbReference type="HAMAP" id="MF_00109">
    <property type="entry name" value="Shikimate_kinase"/>
    <property type="match status" value="1"/>
</dbReference>
<keyword evidence="11" id="KW-0479">Metal-binding</keyword>
<feature type="binding site" evidence="11">
    <location>
        <position position="134"/>
    </location>
    <ligand>
        <name>substrate</name>
    </ligand>
</feature>
<evidence type="ECO:0000256" key="6">
    <source>
        <dbReference type="ARBA" id="ARBA00022741"/>
    </source>
</evidence>
<feature type="binding site" evidence="11">
    <location>
        <position position="6"/>
    </location>
    <ligand>
        <name>Mg(2+)</name>
        <dbReference type="ChEBI" id="CHEBI:18420"/>
    </ligand>
</feature>
<keyword evidence="13" id="KW-1185">Reference proteome</keyword>
<evidence type="ECO:0000256" key="10">
    <source>
        <dbReference type="ARBA" id="ARBA00048567"/>
    </source>
</evidence>
<comment type="subcellular location">
    <subcellularLocation>
        <location evidence="11">Cytoplasm</location>
    </subcellularLocation>
</comment>
<dbReference type="InterPro" id="IPR023000">
    <property type="entry name" value="Shikimate_kinase_CS"/>
</dbReference>
<evidence type="ECO:0000256" key="9">
    <source>
        <dbReference type="ARBA" id="ARBA00023141"/>
    </source>
</evidence>
<evidence type="ECO:0000256" key="1">
    <source>
        <dbReference type="ARBA" id="ARBA00004842"/>
    </source>
</evidence>
<dbReference type="PANTHER" id="PTHR21087:SF16">
    <property type="entry name" value="SHIKIMATE KINASE 1, CHLOROPLASTIC"/>
    <property type="match status" value="1"/>
</dbReference>
<feature type="binding site" evidence="11">
    <location>
        <position position="107"/>
    </location>
    <ligand>
        <name>ATP</name>
        <dbReference type="ChEBI" id="CHEBI:30616"/>
    </ligand>
</feature>
<dbReference type="EC" id="2.7.1.71" evidence="3 11"/>
<comment type="pathway">
    <text evidence="1 11">Metabolic intermediate biosynthesis; chorismate biosynthesis; chorismate from D-erythrose 4-phosphate and phosphoenolpyruvate: step 5/7.</text>
</comment>
<feature type="binding site" evidence="11">
    <location>
        <position position="47"/>
    </location>
    <ligand>
        <name>substrate</name>
    </ligand>
</feature>
<comment type="catalytic activity">
    <reaction evidence="10 11">
        <text>shikimate + ATP = 3-phosphoshikimate + ADP + H(+)</text>
        <dbReference type="Rhea" id="RHEA:13121"/>
        <dbReference type="ChEBI" id="CHEBI:15378"/>
        <dbReference type="ChEBI" id="CHEBI:30616"/>
        <dbReference type="ChEBI" id="CHEBI:36208"/>
        <dbReference type="ChEBI" id="CHEBI:145989"/>
        <dbReference type="ChEBI" id="CHEBI:456216"/>
        <dbReference type="EC" id="2.7.1.71"/>
    </reaction>
</comment>
<dbReference type="GO" id="GO:0004765">
    <property type="term" value="F:shikimate kinase activity"/>
    <property type="evidence" value="ECO:0007669"/>
    <property type="project" value="UniProtKB-UniRule"/>
</dbReference>
<evidence type="ECO:0000256" key="3">
    <source>
        <dbReference type="ARBA" id="ARBA00012154"/>
    </source>
</evidence>
<keyword evidence="6 11" id="KW-0547">Nucleotide-binding</keyword>
<dbReference type="UniPathway" id="UPA00053">
    <property type="reaction ID" value="UER00088"/>
</dbReference>
<dbReference type="PROSITE" id="PS01128">
    <property type="entry name" value="SHIKIMATE_KINASE"/>
    <property type="match status" value="1"/>
</dbReference>
<keyword evidence="9 11" id="KW-0057">Aromatic amino acid biosynthesis</keyword>
<keyword evidence="7 11" id="KW-0418">Kinase</keyword>
<comment type="similarity">
    <text evidence="2 11">Belongs to the shikimate kinase family.</text>
</comment>
<dbReference type="GO" id="GO:0000287">
    <property type="term" value="F:magnesium ion binding"/>
    <property type="evidence" value="ECO:0007669"/>
    <property type="project" value="UniProtKB-UniRule"/>
</dbReference>
<dbReference type="GO" id="GO:0009423">
    <property type="term" value="P:chorismate biosynthetic process"/>
    <property type="evidence" value="ECO:0007669"/>
    <property type="project" value="UniProtKB-UniRule"/>
</dbReference>
<evidence type="ECO:0000313" key="13">
    <source>
        <dbReference type="Proteomes" id="UP000216339"/>
    </source>
</evidence>
<dbReference type="PRINTS" id="PR01100">
    <property type="entry name" value="SHIKIMTKNASE"/>
</dbReference>
<comment type="caution">
    <text evidence="11">Lacks conserved residue(s) required for the propagation of feature annotation.</text>
</comment>
<keyword evidence="11" id="KW-0460">Magnesium</keyword>
<comment type="caution">
    <text evidence="12">The sequence shown here is derived from an EMBL/GenBank/DDBJ whole genome shotgun (WGS) entry which is preliminary data.</text>
</comment>
<keyword evidence="8 11" id="KW-0067">ATP-binding</keyword>
<dbReference type="Gene3D" id="3.40.50.300">
    <property type="entry name" value="P-loop containing nucleotide triphosphate hydrolases"/>
    <property type="match status" value="1"/>
</dbReference>
<gene>
    <name evidence="11" type="primary">aroK</name>
    <name evidence="12" type="ORF">BSZ37_06820</name>
</gene>
<evidence type="ECO:0000313" key="12">
    <source>
        <dbReference type="EMBL" id="PAP78677.1"/>
    </source>
</evidence>
<comment type="subunit">
    <text evidence="11">Monomer.</text>
</comment>
<evidence type="ECO:0000256" key="2">
    <source>
        <dbReference type="ARBA" id="ARBA00006997"/>
    </source>
</evidence>
<feature type="binding site" evidence="11">
    <location>
        <position position="69"/>
    </location>
    <ligand>
        <name>substrate</name>
    </ligand>
</feature>
<dbReference type="InterPro" id="IPR000623">
    <property type="entry name" value="Shikimate_kinase/TSH1"/>
</dbReference>
<keyword evidence="11" id="KW-0963">Cytoplasm</keyword>
<dbReference type="CDD" id="cd00464">
    <property type="entry name" value="SK"/>
    <property type="match status" value="1"/>
</dbReference>
<evidence type="ECO:0000256" key="5">
    <source>
        <dbReference type="ARBA" id="ARBA00022679"/>
    </source>
</evidence>
<dbReference type="GO" id="GO:0005829">
    <property type="term" value="C:cytosol"/>
    <property type="evidence" value="ECO:0007669"/>
    <property type="project" value="TreeGrafter"/>
</dbReference>
<dbReference type="Pfam" id="PF01202">
    <property type="entry name" value="SKI"/>
    <property type="match status" value="1"/>
</dbReference>
<evidence type="ECO:0000256" key="4">
    <source>
        <dbReference type="ARBA" id="ARBA00022605"/>
    </source>
</evidence>
<comment type="function">
    <text evidence="11">Catalyzes the specific phosphorylation of the 3-hydroxyl group of shikimic acid using ATP as a cosubstrate.</text>
</comment>
<feature type="binding site" evidence="11">
    <location>
        <position position="24"/>
    </location>
    <ligand>
        <name>substrate</name>
    </ligand>
</feature>
<dbReference type="EMBL" id="MQWD01000001">
    <property type="protein sequence ID" value="PAP78677.1"/>
    <property type="molecule type" value="Genomic_DNA"/>
</dbReference>
<dbReference type="Proteomes" id="UP000216339">
    <property type="component" value="Unassembled WGS sequence"/>
</dbReference>
<dbReference type="InterPro" id="IPR031322">
    <property type="entry name" value="Shikimate/glucono_kinase"/>
</dbReference>
<dbReference type="GO" id="GO:0009073">
    <property type="term" value="P:aromatic amino acid family biosynthetic process"/>
    <property type="evidence" value="ECO:0007669"/>
    <property type="project" value="UniProtKB-KW"/>
</dbReference>
<dbReference type="GO" id="GO:0005524">
    <property type="term" value="F:ATP binding"/>
    <property type="evidence" value="ECO:0007669"/>
    <property type="project" value="UniProtKB-UniRule"/>
</dbReference>
<sequence length="171" mass="17961">MASGKSTVGPLLADRLGYRFVDLDWLVEAQTGRSVPDLFAEGEGVFRAAEATALRETTGGQGLVVSTGGGTLVTPQNLVVARGAGPIVWLRASVPVVLARVGDTEGRPMLAGRDGRPLRDEALRSRVADLLAAREPFYAQADLVVDADAEADVVARDAAEALARWRRGPAA</sequence>
<accession>A0A271J607</accession>
<dbReference type="PANTHER" id="PTHR21087">
    <property type="entry name" value="SHIKIMATE KINASE"/>
    <property type="match status" value="1"/>
</dbReference>
<organism evidence="12 13">
    <name type="scientific">Rubrivirga marina</name>
    <dbReference type="NCBI Taxonomy" id="1196024"/>
    <lineage>
        <taxon>Bacteria</taxon>
        <taxon>Pseudomonadati</taxon>
        <taxon>Rhodothermota</taxon>
        <taxon>Rhodothermia</taxon>
        <taxon>Rhodothermales</taxon>
        <taxon>Rubricoccaceae</taxon>
        <taxon>Rubrivirga</taxon>
    </lineage>
</organism>
<keyword evidence="5 11" id="KW-0808">Transferase</keyword>
<dbReference type="AlphaFoldDB" id="A0A271J607"/>
<protein>
    <recommendedName>
        <fullName evidence="3 11">Shikimate kinase</fullName>
        <shortName evidence="11">SK</shortName>
        <ecNumber evidence="3 11">2.7.1.71</ecNumber>
    </recommendedName>
</protein>
<comment type="cofactor">
    <cofactor evidence="11">
        <name>Mg(2+)</name>
        <dbReference type="ChEBI" id="CHEBI:18420"/>
    </cofactor>
    <text evidence="11">Binds 1 Mg(2+) ion per subunit.</text>
</comment>
<reference evidence="12 13" key="1">
    <citation type="submission" date="2016-11" db="EMBL/GenBank/DDBJ databases">
        <title>Study of marine rhodopsin-containing bacteria.</title>
        <authorList>
            <person name="Yoshizawa S."/>
            <person name="Kumagai Y."/>
            <person name="Kogure K."/>
        </authorList>
    </citation>
    <scope>NUCLEOTIDE SEQUENCE [LARGE SCALE GENOMIC DNA]</scope>
    <source>
        <strain evidence="12 13">SAORIC-28</strain>
    </source>
</reference>
<keyword evidence="4 11" id="KW-0028">Amino-acid biosynthesis</keyword>
<dbReference type="GO" id="GO:0008652">
    <property type="term" value="P:amino acid biosynthetic process"/>
    <property type="evidence" value="ECO:0007669"/>
    <property type="project" value="UniProtKB-KW"/>
</dbReference>
<evidence type="ECO:0000256" key="11">
    <source>
        <dbReference type="HAMAP-Rule" id="MF_00109"/>
    </source>
</evidence>
<evidence type="ECO:0000256" key="7">
    <source>
        <dbReference type="ARBA" id="ARBA00022777"/>
    </source>
</evidence>
<name>A0A271J607_9BACT</name>